<proteinExistence type="predicted"/>
<dbReference type="Proteomes" id="UP000252519">
    <property type="component" value="Unassembled WGS sequence"/>
</dbReference>
<reference evidence="2 3" key="1">
    <citation type="submission" date="2014-10" db="EMBL/GenBank/DDBJ databases">
        <title>Draft genome of the hookworm Ancylostoma caninum.</title>
        <authorList>
            <person name="Mitreva M."/>
        </authorList>
    </citation>
    <scope>NUCLEOTIDE SEQUENCE [LARGE SCALE GENOMIC DNA]</scope>
    <source>
        <strain evidence="2 3">Baltimore</strain>
    </source>
</reference>
<name>A0A368GXT0_ANCCA</name>
<sequence>MLIASLMMFKSLDDVSARTMYTACTSMRKMLCGVHFVEMTKCLTTEVILGGGCLPSIEHYSHSAFVKDTKIPSYLLDVLNMCVQRVVKDITFTSKHIVYFISRCVAKYGPGTKFEELAPIDWPTGMPTAVPWTLPPLNVPRETGSGATFNRKIFKKVFPVEGRKLLELFRFCRTCGTVIEKANGSSVCLTAEGRKPIVDVLCGMCWISKRPQIRWEGQRGKAVAEEKSILVKSVVTGENCPIPTSDIKDVLQGLESDENDDDSQGMDASEEVETSTVFSRFHCVLCSCNKFLNCGRMSFNSRTQLVIMLSSLVLYVPMSPNAAKALYMSCRDKRKMMCKRHFAEAARFIADDLFSELDDVPSFVFDIGSIYKKDSDVPDLLVQDLNDCVRNIDETITITAADIGHFLNGYLVRHSYTSEDNNQAVVRWPPDRCDQILEPHYDLISSVPPPSLEETDAKLLDQFFLVDANKLYYLFQYCPVCGIAIEKKNQGSVRLQQHEATAYVDVACGVCWLSNGIHRRWQGIREGLDDHTKTTGGVALERRNLKRNLKRKYSDDVEKLPTTSSESRTDVQNLHCASSTDSTSTVQLPSVSADTPELSSTSAATSQPPVATSVHPVPLPCTSSTDCFSIEKSKEIKSKGLLRYRCVLCGCTRDVCGGRMSSSNRQLTGVLLTALLNFKRLDIERARMTYGLCFAKRKMLCRRHYTEAATCIAGEATSDIRSPPLVDCGGILIPKSFEAPQHLLDSLNTWAKKIDAALFITPSNVGHFVDGSGIFSDKTAEPRGLEHGGASASKIMRVDASPSVEDHKIQDMKPVPIIGVDCTEGNEMFSISNVKVEEC</sequence>
<protein>
    <submittedName>
        <fullName evidence="2">Uncharacterized protein</fullName>
    </submittedName>
</protein>
<gene>
    <name evidence="2" type="ORF">ANCCAN_06144</name>
</gene>
<keyword evidence="3" id="KW-1185">Reference proteome</keyword>
<dbReference type="EMBL" id="JOJR01000056">
    <property type="protein sequence ID" value="RCN47807.1"/>
    <property type="molecule type" value="Genomic_DNA"/>
</dbReference>
<organism evidence="2 3">
    <name type="scientific">Ancylostoma caninum</name>
    <name type="common">Dog hookworm</name>
    <dbReference type="NCBI Taxonomy" id="29170"/>
    <lineage>
        <taxon>Eukaryota</taxon>
        <taxon>Metazoa</taxon>
        <taxon>Ecdysozoa</taxon>
        <taxon>Nematoda</taxon>
        <taxon>Chromadorea</taxon>
        <taxon>Rhabditida</taxon>
        <taxon>Rhabditina</taxon>
        <taxon>Rhabditomorpha</taxon>
        <taxon>Strongyloidea</taxon>
        <taxon>Ancylostomatidae</taxon>
        <taxon>Ancylostomatinae</taxon>
        <taxon>Ancylostoma</taxon>
    </lineage>
</organism>
<evidence type="ECO:0000313" key="3">
    <source>
        <dbReference type="Proteomes" id="UP000252519"/>
    </source>
</evidence>
<evidence type="ECO:0000256" key="1">
    <source>
        <dbReference type="SAM" id="MobiDB-lite"/>
    </source>
</evidence>
<dbReference type="AlphaFoldDB" id="A0A368GXT0"/>
<feature type="region of interest" description="Disordered" evidence="1">
    <location>
        <begin position="556"/>
        <end position="617"/>
    </location>
</feature>
<accession>A0A368GXT0</accession>
<evidence type="ECO:0000313" key="2">
    <source>
        <dbReference type="EMBL" id="RCN47807.1"/>
    </source>
</evidence>
<feature type="compositionally biased region" description="Polar residues" evidence="1">
    <location>
        <begin position="561"/>
        <end position="610"/>
    </location>
</feature>
<comment type="caution">
    <text evidence="2">The sequence shown here is derived from an EMBL/GenBank/DDBJ whole genome shotgun (WGS) entry which is preliminary data.</text>
</comment>
<dbReference type="OrthoDB" id="5876289at2759"/>